<organism evidence="3 4">
    <name type="scientific">Turneriella parva (strain ATCC BAA-1111 / DSM 21527 / NCTC 11395 / H)</name>
    <name type="common">Leptospira parva</name>
    <dbReference type="NCBI Taxonomy" id="869212"/>
    <lineage>
        <taxon>Bacteria</taxon>
        <taxon>Pseudomonadati</taxon>
        <taxon>Spirochaetota</taxon>
        <taxon>Spirochaetia</taxon>
        <taxon>Leptospirales</taxon>
        <taxon>Leptospiraceae</taxon>
        <taxon>Turneriella</taxon>
    </lineage>
</organism>
<dbReference type="AlphaFoldDB" id="I4B888"/>
<dbReference type="Pfam" id="PF13174">
    <property type="entry name" value="TPR_6"/>
    <property type="match status" value="1"/>
</dbReference>
<evidence type="ECO:0000313" key="4">
    <source>
        <dbReference type="Proteomes" id="UP000006048"/>
    </source>
</evidence>
<dbReference type="STRING" id="869212.Turpa_2856"/>
<gene>
    <name evidence="3" type="ordered locus">Turpa_2856</name>
</gene>
<protein>
    <submittedName>
        <fullName evidence="3">Uncharacterized protein</fullName>
    </submittedName>
</protein>
<accession>I4B888</accession>
<keyword evidence="4" id="KW-1185">Reference proteome</keyword>
<sequence>MRRFATALFLSLGTAVFAEAPAGVKTSKAAAKAPDFTRPQTFLQLADAFADEQDYYRAITEYKKVIHLFPQYDKLEWVHFQIGKMYYEGGRFAQAKHEFLPLTDSADSRLKFLAHNFMALSYYENAEYSNSARLFAELKENPAGKPYLLDYTIYASMADAGDKKFSESLEKMRAAKTAWKAKQPSPETASVLPQYEPFFAKSIEVLEKAEKLSTKSPFWAVFFSAILPGGGHFFLGEWDTGIVSLSLVGGAAFLAYDGFMRESTVQSILFTTFATGAYIGQAYSSYRTARKYNEELGDAEFRELNRQFRSLNIALQFQTRF</sequence>
<dbReference type="EMBL" id="CP002959">
    <property type="protein sequence ID" value="AFM13495.1"/>
    <property type="molecule type" value="Genomic_DNA"/>
</dbReference>
<keyword evidence="1" id="KW-0802">TPR repeat</keyword>
<dbReference type="Proteomes" id="UP000006048">
    <property type="component" value="Chromosome"/>
</dbReference>
<feature type="chain" id="PRO_5003686017" evidence="2">
    <location>
        <begin position="21"/>
        <end position="321"/>
    </location>
</feature>
<dbReference type="Gene3D" id="1.25.40.10">
    <property type="entry name" value="Tetratricopeptide repeat domain"/>
    <property type="match status" value="1"/>
</dbReference>
<feature type="repeat" description="TPR" evidence="1">
    <location>
        <begin position="39"/>
        <end position="72"/>
    </location>
</feature>
<keyword evidence="2" id="KW-0732">Signal</keyword>
<dbReference type="KEGG" id="tpx:Turpa_2856"/>
<feature type="signal peptide" evidence="2">
    <location>
        <begin position="1"/>
        <end position="20"/>
    </location>
</feature>
<dbReference type="OrthoDB" id="947679at2"/>
<evidence type="ECO:0000256" key="2">
    <source>
        <dbReference type="SAM" id="SignalP"/>
    </source>
</evidence>
<dbReference type="InterPro" id="IPR019734">
    <property type="entry name" value="TPR_rpt"/>
</dbReference>
<evidence type="ECO:0000313" key="3">
    <source>
        <dbReference type="EMBL" id="AFM13495.1"/>
    </source>
</evidence>
<dbReference type="SUPFAM" id="SSF48452">
    <property type="entry name" value="TPR-like"/>
    <property type="match status" value="1"/>
</dbReference>
<reference evidence="3 4" key="1">
    <citation type="submission" date="2012-06" db="EMBL/GenBank/DDBJ databases">
        <title>The complete chromosome of genome of Turneriella parva DSM 21527.</title>
        <authorList>
            <consortium name="US DOE Joint Genome Institute (JGI-PGF)"/>
            <person name="Lucas S."/>
            <person name="Han J."/>
            <person name="Lapidus A."/>
            <person name="Bruce D."/>
            <person name="Goodwin L."/>
            <person name="Pitluck S."/>
            <person name="Peters L."/>
            <person name="Kyrpides N."/>
            <person name="Mavromatis K."/>
            <person name="Ivanova N."/>
            <person name="Mikhailova N."/>
            <person name="Chertkov O."/>
            <person name="Detter J.C."/>
            <person name="Tapia R."/>
            <person name="Han C."/>
            <person name="Land M."/>
            <person name="Hauser L."/>
            <person name="Markowitz V."/>
            <person name="Cheng J.-F."/>
            <person name="Hugenholtz P."/>
            <person name="Woyke T."/>
            <person name="Wu D."/>
            <person name="Gronow S."/>
            <person name="Wellnitz S."/>
            <person name="Brambilla E."/>
            <person name="Klenk H.-P."/>
            <person name="Eisen J.A."/>
        </authorList>
    </citation>
    <scope>NUCLEOTIDE SEQUENCE [LARGE SCALE GENOMIC DNA]</scope>
    <source>
        <strain evidence="4">ATCC BAA-1111 / DSM 21527 / NCTC 11395 / H</strain>
    </source>
</reference>
<evidence type="ECO:0000256" key="1">
    <source>
        <dbReference type="PROSITE-ProRule" id="PRU00339"/>
    </source>
</evidence>
<dbReference type="HOGENOM" id="CLU_069089_0_0_12"/>
<dbReference type="InterPro" id="IPR011990">
    <property type="entry name" value="TPR-like_helical_dom_sf"/>
</dbReference>
<dbReference type="RefSeq" id="WP_014803997.1">
    <property type="nucleotide sequence ID" value="NC_018020.1"/>
</dbReference>
<proteinExistence type="predicted"/>
<name>I4B888_TURPD</name>
<dbReference type="PROSITE" id="PS50005">
    <property type="entry name" value="TPR"/>
    <property type="match status" value="1"/>
</dbReference>